<dbReference type="SUPFAM" id="SSF49503">
    <property type="entry name" value="Cupredoxins"/>
    <property type="match status" value="3"/>
</dbReference>
<dbReference type="PANTHER" id="PTHR48267">
    <property type="entry name" value="CUPREDOXIN SUPERFAMILY PROTEIN"/>
    <property type="match status" value="1"/>
</dbReference>
<feature type="domain" description="Plastocyanin-like" evidence="12">
    <location>
        <begin position="63"/>
        <end position="175"/>
    </location>
</feature>
<dbReference type="InterPro" id="IPR001117">
    <property type="entry name" value="Cu-oxidase_2nd"/>
</dbReference>
<evidence type="ECO:0000259" key="10">
    <source>
        <dbReference type="Pfam" id="PF00394"/>
    </source>
</evidence>
<dbReference type="Proteomes" id="UP001501752">
    <property type="component" value="Unassembled WGS sequence"/>
</dbReference>
<dbReference type="InterPro" id="IPR006311">
    <property type="entry name" value="TAT_signal"/>
</dbReference>
<keyword evidence="14" id="KW-1185">Reference proteome</keyword>
<dbReference type="CDD" id="cd13867">
    <property type="entry name" value="CuRO_2_CueO_FtsP"/>
    <property type="match status" value="1"/>
</dbReference>
<keyword evidence="3" id="KW-0479">Metal-binding</keyword>
<dbReference type="CDD" id="cd13890">
    <property type="entry name" value="CuRO_3_CueO_FtsP"/>
    <property type="match status" value="1"/>
</dbReference>
<comment type="catalytic activity">
    <reaction evidence="9">
        <text>4 Cu(+) + O2 + 4 H(+) = 4 Cu(2+) + 2 H2O</text>
        <dbReference type="Rhea" id="RHEA:30083"/>
        <dbReference type="ChEBI" id="CHEBI:15377"/>
        <dbReference type="ChEBI" id="CHEBI:15378"/>
        <dbReference type="ChEBI" id="CHEBI:15379"/>
        <dbReference type="ChEBI" id="CHEBI:29036"/>
        <dbReference type="ChEBI" id="CHEBI:49552"/>
        <dbReference type="EC" id="1.16.3.4"/>
    </reaction>
    <physiologicalReaction direction="left-to-right" evidence="9">
        <dbReference type="Rhea" id="RHEA:30084"/>
    </physiologicalReaction>
</comment>
<evidence type="ECO:0000256" key="3">
    <source>
        <dbReference type="ARBA" id="ARBA00022723"/>
    </source>
</evidence>
<reference evidence="14" key="1">
    <citation type="journal article" date="2019" name="Int. J. Syst. Evol. Microbiol.">
        <title>The Global Catalogue of Microorganisms (GCM) 10K type strain sequencing project: providing services to taxonomists for standard genome sequencing and annotation.</title>
        <authorList>
            <consortium name="The Broad Institute Genomics Platform"/>
            <consortium name="The Broad Institute Genome Sequencing Center for Infectious Disease"/>
            <person name="Wu L."/>
            <person name="Ma J."/>
        </authorList>
    </citation>
    <scope>NUCLEOTIDE SEQUENCE [LARGE SCALE GENOMIC DNA]</scope>
    <source>
        <strain evidence="14">JCM 13006</strain>
    </source>
</reference>
<dbReference type="CDD" id="cd04232">
    <property type="entry name" value="CuRO_1_CueO_FtsP"/>
    <property type="match status" value="1"/>
</dbReference>
<gene>
    <name evidence="13" type="ORF">GCM10023235_04650</name>
</gene>
<comment type="caution">
    <text evidence="13">The sequence shown here is derived from an EMBL/GenBank/DDBJ whole genome shotgun (WGS) entry which is preliminary data.</text>
</comment>
<dbReference type="InterPro" id="IPR011706">
    <property type="entry name" value="Cu-oxidase_C"/>
</dbReference>
<dbReference type="Pfam" id="PF07732">
    <property type="entry name" value="Cu-oxidase_3"/>
    <property type="match status" value="1"/>
</dbReference>
<dbReference type="RefSeq" id="WP_345695062.1">
    <property type="nucleotide sequence ID" value="NZ_BAABIS010000001.1"/>
</dbReference>
<dbReference type="PROSITE" id="PS51257">
    <property type="entry name" value="PROKAR_LIPOPROTEIN"/>
    <property type="match status" value="1"/>
</dbReference>
<protein>
    <recommendedName>
        <fullName evidence="6">Multicopper oxidase CueO</fullName>
        <ecNumber evidence="5">1.16.3.4</ecNumber>
    </recommendedName>
    <alternativeName>
        <fullName evidence="7">Copper efflux oxidase</fullName>
    </alternativeName>
    <alternativeName>
        <fullName evidence="8">Cuprous oxidase</fullName>
    </alternativeName>
</protein>
<comment type="similarity">
    <text evidence="1">Belongs to the multicopper oxidase family.</text>
</comment>
<comment type="subunit">
    <text evidence="2">Monomer.</text>
</comment>
<evidence type="ECO:0000313" key="13">
    <source>
        <dbReference type="EMBL" id="GAA4833229.1"/>
    </source>
</evidence>
<sequence length="487" mass="51926">MVNRRSFLALTAVSGLAAACRTAGSRPSPPPAVDASVPLPVPPLLHPEPDGDGVRQFELTLQAGRTEILPGLSTPTWGFNGAFLGPTLRAGRGDVVRVTVRNTLPEATSVHWHGMHLPAAMDGGPHQMVEPDAAWTPSWTVRQPAATLWYHPHPHGSTALHVYRGLAGMFILDDGEEHGLPTAYGVDDVPLVLQDKRFAADGSLAGDPLGGFYGILGDRMLANGALNARFDVTTERVRLRILNGANARMFNLAFADGRRFHVVGNDSGLLSAPVEVDRLPLTPGERAEVVVAFAPGERVVLRTLDNGVDLAKGNFDIMSFAAASELAPSPALPAHPADLPPITPPSGARVRTFTLNGRDTINSKQMDMDRIDVVVPAGATEVWEVATGGSSHNFHIHGAAFQVLEVDGAPPAAWAGGYKDTVFVRSRSSARLAVRFGTDTDPARPYMYHCHILRHEDAGMMGQFVVVEPGTESGVPRTLAPGDGHHR</sequence>
<dbReference type="PROSITE" id="PS00080">
    <property type="entry name" value="MULTICOPPER_OXIDASE2"/>
    <property type="match status" value="1"/>
</dbReference>
<dbReference type="PROSITE" id="PS51318">
    <property type="entry name" value="TAT"/>
    <property type="match status" value="1"/>
</dbReference>
<dbReference type="EC" id="1.16.3.4" evidence="5"/>
<dbReference type="Pfam" id="PF00394">
    <property type="entry name" value="Cu-oxidase"/>
    <property type="match status" value="1"/>
</dbReference>
<evidence type="ECO:0000313" key="14">
    <source>
        <dbReference type="Proteomes" id="UP001501752"/>
    </source>
</evidence>
<evidence type="ECO:0000256" key="6">
    <source>
        <dbReference type="ARBA" id="ARBA00041027"/>
    </source>
</evidence>
<dbReference type="PANTHER" id="PTHR48267:SF1">
    <property type="entry name" value="BILIRUBIN OXIDASE"/>
    <property type="match status" value="1"/>
</dbReference>
<evidence type="ECO:0000256" key="2">
    <source>
        <dbReference type="ARBA" id="ARBA00011245"/>
    </source>
</evidence>
<evidence type="ECO:0000256" key="8">
    <source>
        <dbReference type="ARBA" id="ARBA00043090"/>
    </source>
</evidence>
<name>A0ABP9DAU4_9ACTN</name>
<dbReference type="InterPro" id="IPR002355">
    <property type="entry name" value="Cu_oxidase_Cu_BS"/>
</dbReference>
<keyword evidence="4" id="KW-0560">Oxidoreductase</keyword>
<evidence type="ECO:0000256" key="9">
    <source>
        <dbReference type="ARBA" id="ARBA00048092"/>
    </source>
</evidence>
<evidence type="ECO:0000259" key="11">
    <source>
        <dbReference type="Pfam" id="PF07731"/>
    </source>
</evidence>
<organism evidence="13 14">
    <name type="scientific">Kitasatospora terrestris</name>
    <dbReference type="NCBI Taxonomy" id="258051"/>
    <lineage>
        <taxon>Bacteria</taxon>
        <taxon>Bacillati</taxon>
        <taxon>Actinomycetota</taxon>
        <taxon>Actinomycetes</taxon>
        <taxon>Kitasatosporales</taxon>
        <taxon>Streptomycetaceae</taxon>
        <taxon>Kitasatospora</taxon>
    </lineage>
</organism>
<evidence type="ECO:0000259" key="12">
    <source>
        <dbReference type="Pfam" id="PF07732"/>
    </source>
</evidence>
<dbReference type="EMBL" id="BAABIS010000001">
    <property type="protein sequence ID" value="GAA4833229.1"/>
    <property type="molecule type" value="Genomic_DNA"/>
</dbReference>
<dbReference type="Gene3D" id="2.60.40.420">
    <property type="entry name" value="Cupredoxins - blue copper proteins"/>
    <property type="match status" value="3"/>
</dbReference>
<dbReference type="InterPro" id="IPR008972">
    <property type="entry name" value="Cupredoxin"/>
</dbReference>
<evidence type="ECO:0000256" key="4">
    <source>
        <dbReference type="ARBA" id="ARBA00023002"/>
    </source>
</evidence>
<dbReference type="InterPro" id="IPR045087">
    <property type="entry name" value="Cu-oxidase_fam"/>
</dbReference>
<dbReference type="InterPro" id="IPR011707">
    <property type="entry name" value="Cu-oxidase-like_N"/>
</dbReference>
<feature type="domain" description="Plastocyanin-like" evidence="10">
    <location>
        <begin position="226"/>
        <end position="293"/>
    </location>
</feature>
<accession>A0ABP9DAU4</accession>
<evidence type="ECO:0000256" key="7">
    <source>
        <dbReference type="ARBA" id="ARBA00042896"/>
    </source>
</evidence>
<proteinExistence type="inferred from homology"/>
<dbReference type="Pfam" id="PF07731">
    <property type="entry name" value="Cu-oxidase_2"/>
    <property type="match status" value="1"/>
</dbReference>
<evidence type="ECO:0000256" key="1">
    <source>
        <dbReference type="ARBA" id="ARBA00010609"/>
    </source>
</evidence>
<feature type="domain" description="Plastocyanin-like" evidence="11">
    <location>
        <begin position="344"/>
        <end position="467"/>
    </location>
</feature>
<evidence type="ECO:0000256" key="5">
    <source>
        <dbReference type="ARBA" id="ARBA00038978"/>
    </source>
</evidence>